<comment type="caution">
    <text evidence="1">The sequence shown here is derived from an EMBL/GenBank/DDBJ whole genome shotgun (WGS) entry which is preliminary data.</text>
</comment>
<protein>
    <recommendedName>
        <fullName evidence="3">HEAT repeat domain-containing protein</fullName>
    </recommendedName>
</protein>
<evidence type="ECO:0000313" key="2">
    <source>
        <dbReference type="Proteomes" id="UP001382904"/>
    </source>
</evidence>
<gene>
    <name evidence="1" type="ORF">WKI68_02690</name>
</gene>
<sequence>MIWTASQDTLPPVPPTRRLDAAPESLAEVVELTAAHLDSRAHTVADFERSLDGLVRQAHRDRHPLARALATALEHRYAEDEIEARRLAGVDVVAASLLWRVPGYSLKSEYVRRHRGHEECAQGGLELVIAARVREIGYTLMSKDPLPFLLATPTWDTGALEAAELVERLREYGRLGVRSGPADFGQALLRVRRDDPATGAVAEAAARLGTAEGVRLAAWLGPDGDPGTALRRVVEPDPRTHRAWERTGSAVPQVAFLSGERPALQRQFPESFHWLGRPHEGFTQCYHWHDGHPVRAAVLPEDRNAQAAWLLPHVTLAATAGDHGGAWMLPHLARLGGPAGPALHAAVAAGLGGRYAESRRPAVEALLVLAARGELDAPLLGRELAAMAALGTVKPNRLADAARSAAAAGAHATLWTVLAEVLPTLLPSVRGAGEVLAVAAACAERCGAAGPVPDVVAAVAARRGSSRLVAEARRLSVALTGGSEQVGAPV</sequence>
<accession>A0ABU8TYE4</accession>
<keyword evidence="2" id="KW-1185">Reference proteome</keyword>
<reference evidence="1 2" key="1">
    <citation type="submission" date="2024-03" db="EMBL/GenBank/DDBJ databases">
        <title>Novel Streptomyces species of biotechnological and ecological value are a feature of Machair soil.</title>
        <authorList>
            <person name="Prole J.R."/>
            <person name="Goodfellow M."/>
            <person name="Allenby N."/>
            <person name="Ward A.C."/>
        </authorList>
    </citation>
    <scope>NUCLEOTIDE SEQUENCE [LARGE SCALE GENOMIC DNA]</scope>
    <source>
        <strain evidence="1 2">MS1.HAVA.3</strain>
    </source>
</reference>
<organism evidence="1 2">
    <name type="scientific">Streptomyces caledonius</name>
    <dbReference type="NCBI Taxonomy" id="3134107"/>
    <lineage>
        <taxon>Bacteria</taxon>
        <taxon>Bacillati</taxon>
        <taxon>Actinomycetota</taxon>
        <taxon>Actinomycetes</taxon>
        <taxon>Kitasatosporales</taxon>
        <taxon>Streptomycetaceae</taxon>
        <taxon>Streptomyces</taxon>
    </lineage>
</organism>
<dbReference type="EMBL" id="JBBKAM010000002">
    <property type="protein sequence ID" value="MEJ8640646.1"/>
    <property type="molecule type" value="Genomic_DNA"/>
</dbReference>
<dbReference type="Proteomes" id="UP001382904">
    <property type="component" value="Unassembled WGS sequence"/>
</dbReference>
<name>A0ABU8TYE4_9ACTN</name>
<proteinExistence type="predicted"/>
<evidence type="ECO:0008006" key="3">
    <source>
        <dbReference type="Google" id="ProtNLM"/>
    </source>
</evidence>
<evidence type="ECO:0000313" key="1">
    <source>
        <dbReference type="EMBL" id="MEJ8640646.1"/>
    </source>
</evidence>